<reference evidence="1 2" key="1">
    <citation type="journal article" date="2013" name="Front. Microbiol.">
        <title>Comparative genomic analyses of the cyanobacterium, Lyngbya aestuarii BL J, a powerful hydrogen producer.</title>
        <authorList>
            <person name="Kothari A."/>
            <person name="Vaughn M."/>
            <person name="Garcia-Pichel F."/>
        </authorList>
    </citation>
    <scope>NUCLEOTIDE SEQUENCE [LARGE SCALE GENOMIC DNA]</scope>
    <source>
        <strain evidence="1 2">BL J</strain>
    </source>
</reference>
<evidence type="ECO:0000313" key="1">
    <source>
        <dbReference type="EMBL" id="ERT07542.1"/>
    </source>
</evidence>
<proteinExistence type="predicted"/>
<dbReference type="EMBL" id="AUZM01000020">
    <property type="protein sequence ID" value="ERT07542.1"/>
    <property type="molecule type" value="Genomic_DNA"/>
</dbReference>
<name>U7QJV7_9CYAN</name>
<dbReference type="AlphaFoldDB" id="U7QJV7"/>
<protein>
    <submittedName>
        <fullName evidence="1">Uncharacterized protein</fullName>
    </submittedName>
</protein>
<gene>
    <name evidence="1" type="ORF">M595_2500</name>
</gene>
<keyword evidence="2" id="KW-1185">Reference proteome</keyword>
<dbReference type="Proteomes" id="UP000017127">
    <property type="component" value="Unassembled WGS sequence"/>
</dbReference>
<organism evidence="1 2">
    <name type="scientific">Lyngbya aestuarii BL J</name>
    <dbReference type="NCBI Taxonomy" id="1348334"/>
    <lineage>
        <taxon>Bacteria</taxon>
        <taxon>Bacillati</taxon>
        <taxon>Cyanobacteriota</taxon>
        <taxon>Cyanophyceae</taxon>
        <taxon>Oscillatoriophycideae</taxon>
        <taxon>Oscillatoriales</taxon>
        <taxon>Microcoleaceae</taxon>
        <taxon>Lyngbya</taxon>
    </lineage>
</organism>
<sequence length="54" mass="6690">MLELLEFRLPYDRTYPLIHLDEKIKAFNKFLQVQMKLKRLHKFRQNIYAVQVLV</sequence>
<accession>U7QJV7</accession>
<comment type="caution">
    <text evidence="1">The sequence shown here is derived from an EMBL/GenBank/DDBJ whole genome shotgun (WGS) entry which is preliminary data.</text>
</comment>
<evidence type="ECO:0000313" key="2">
    <source>
        <dbReference type="Proteomes" id="UP000017127"/>
    </source>
</evidence>